<gene>
    <name evidence="6" type="ORF">KEU06_01085</name>
</gene>
<name>A0A942DYE7_9HYPH</name>
<dbReference type="InterPro" id="IPR037092">
    <property type="entry name" value="FlavoCytC_S_DH_flav-bd_sf"/>
</dbReference>
<dbReference type="InterPro" id="IPR015323">
    <property type="entry name" value="FlavoCytC_S_DH_flav-bd"/>
</dbReference>
<dbReference type="Gene3D" id="3.90.760.10">
    <property type="entry name" value="Flavocytochrome c sulphide dehydrogenase, flavin-binding domain"/>
    <property type="match status" value="1"/>
</dbReference>
<feature type="domain" description="Flavocytochrome c sulphide dehydrogenase flavin-binding" evidence="4">
    <location>
        <begin position="350"/>
        <end position="416"/>
    </location>
</feature>
<reference evidence="6" key="1">
    <citation type="submission" date="2021-04" db="EMBL/GenBank/DDBJ databases">
        <title>Pseudaminobacter soli sp. nov., isolated from paddy soil contaminated by heavy metals.</title>
        <authorList>
            <person name="Zhang K."/>
        </authorList>
    </citation>
    <scope>NUCLEOTIDE SEQUENCE</scope>
    <source>
        <strain evidence="6">19-2017</strain>
    </source>
</reference>
<dbReference type="InterPro" id="IPR016156">
    <property type="entry name" value="FAD/NAD-linked_Rdtase_dimer_sf"/>
</dbReference>
<dbReference type="Gene3D" id="3.50.50.60">
    <property type="entry name" value="FAD/NAD(P)-binding domain"/>
    <property type="match status" value="2"/>
</dbReference>
<dbReference type="InterPro" id="IPR052541">
    <property type="entry name" value="SQRD"/>
</dbReference>
<dbReference type="InterPro" id="IPR023753">
    <property type="entry name" value="FAD/NAD-binding_dom"/>
</dbReference>
<dbReference type="InterPro" id="IPR049386">
    <property type="entry name" value="FCSD_central"/>
</dbReference>
<dbReference type="Proteomes" id="UP000680348">
    <property type="component" value="Unassembled WGS sequence"/>
</dbReference>
<dbReference type="SUPFAM" id="SSF51905">
    <property type="entry name" value="FAD/NAD(P)-binding domain"/>
    <property type="match status" value="2"/>
</dbReference>
<dbReference type="FunFam" id="3.50.50.60:FF:000234">
    <property type="entry name" value="Flavocytochrome C sulfide dehydrogenase"/>
    <property type="match status" value="1"/>
</dbReference>
<dbReference type="EMBL" id="JAGWCR010000001">
    <property type="protein sequence ID" value="MBS3647220.1"/>
    <property type="molecule type" value="Genomic_DNA"/>
</dbReference>
<proteinExistence type="predicted"/>
<dbReference type="AlphaFoldDB" id="A0A942DYE7"/>
<feature type="domain" description="FAD/NAD(P)-binding" evidence="3">
    <location>
        <begin position="27"/>
        <end position="146"/>
    </location>
</feature>
<dbReference type="SUPFAM" id="SSF55424">
    <property type="entry name" value="FAD/NAD-linked reductases, dimerisation (C-terminal) domain"/>
    <property type="match status" value="1"/>
</dbReference>
<dbReference type="Pfam" id="PF21706">
    <property type="entry name" value="FCSD_central"/>
    <property type="match status" value="1"/>
</dbReference>
<sequence>MARRSFVSGLLAAPFAPSLLHARTAPRVVILGGGFGGGTLARALKRAAPTLSVTLIERESVVYTCPFSNGVLGGMWALDRVGFSTDGLRADGIELIRSDAAAIEPERKTVVLADGSRISGDVLVLAPGIDFKWSAIEGMSPEAAELLPHAWKAGRQTQILRDQLTAMDDGGLVVVSIPAPPFRCPPGPYERISLIAHYLMHHKPASKILVLDAQDSFSKQPLFEEAWEALYPGMIERVPGSASGAVVAVDAATRRISTGFDDVTADVANVIPPQTAARILIDAGLDEGLGWCPVEPLGFESRLVKDVYILGDAALQGDMPKSGFSANVQAKACAASILARLEGRAVNPTKLINVCYSLAAPDYGFSVADVFIQGPEKVTLLQAEGRITALAAGAQAHAAEAAHAKSWYDTITSEIFG</sequence>
<keyword evidence="7" id="KW-1185">Reference proteome</keyword>
<keyword evidence="1" id="KW-0285">Flavoprotein</keyword>
<dbReference type="PANTHER" id="PTHR43755:SF1">
    <property type="entry name" value="FAD-DEPENDENT PYRIDINE NUCLEOTIDE-DISULPHIDE OXIDOREDUCTASE"/>
    <property type="match status" value="1"/>
</dbReference>
<evidence type="ECO:0000259" key="4">
    <source>
        <dbReference type="Pfam" id="PF09242"/>
    </source>
</evidence>
<evidence type="ECO:0000313" key="6">
    <source>
        <dbReference type="EMBL" id="MBS3647220.1"/>
    </source>
</evidence>
<feature type="domain" description="Sulfide dehydrogenase [flavocytochrome c] flavoprotein chain central" evidence="5">
    <location>
        <begin position="157"/>
        <end position="272"/>
    </location>
</feature>
<dbReference type="PANTHER" id="PTHR43755">
    <property type="match status" value="1"/>
</dbReference>
<accession>A0A942DYE7</accession>
<evidence type="ECO:0000313" key="7">
    <source>
        <dbReference type="Proteomes" id="UP000680348"/>
    </source>
</evidence>
<dbReference type="Pfam" id="PF09242">
    <property type="entry name" value="FCSD-flav_bind"/>
    <property type="match status" value="1"/>
</dbReference>
<dbReference type="InterPro" id="IPR036188">
    <property type="entry name" value="FAD/NAD-bd_sf"/>
</dbReference>
<protein>
    <submittedName>
        <fullName evidence="6">FAD-dependent oxidoreductase</fullName>
    </submittedName>
</protein>
<evidence type="ECO:0000259" key="5">
    <source>
        <dbReference type="Pfam" id="PF21706"/>
    </source>
</evidence>
<organism evidence="6 7">
    <name type="scientific">Pseudaminobacter soli</name>
    <name type="common">ex Zhang et al. 2022</name>
    <dbReference type="NCBI Taxonomy" id="2831468"/>
    <lineage>
        <taxon>Bacteria</taxon>
        <taxon>Pseudomonadati</taxon>
        <taxon>Pseudomonadota</taxon>
        <taxon>Alphaproteobacteria</taxon>
        <taxon>Hyphomicrobiales</taxon>
        <taxon>Phyllobacteriaceae</taxon>
        <taxon>Pseudaminobacter</taxon>
    </lineage>
</organism>
<evidence type="ECO:0000259" key="3">
    <source>
        <dbReference type="Pfam" id="PF07992"/>
    </source>
</evidence>
<evidence type="ECO:0000256" key="2">
    <source>
        <dbReference type="ARBA" id="ARBA00022827"/>
    </source>
</evidence>
<dbReference type="GO" id="GO:0050660">
    <property type="term" value="F:flavin adenine dinucleotide binding"/>
    <property type="evidence" value="ECO:0007669"/>
    <property type="project" value="InterPro"/>
</dbReference>
<keyword evidence="2" id="KW-0274">FAD</keyword>
<dbReference type="GO" id="GO:0016491">
    <property type="term" value="F:oxidoreductase activity"/>
    <property type="evidence" value="ECO:0007669"/>
    <property type="project" value="InterPro"/>
</dbReference>
<comment type="caution">
    <text evidence="6">The sequence shown here is derived from an EMBL/GenBank/DDBJ whole genome shotgun (WGS) entry which is preliminary data.</text>
</comment>
<evidence type="ECO:0000256" key="1">
    <source>
        <dbReference type="ARBA" id="ARBA00022630"/>
    </source>
</evidence>
<dbReference type="Pfam" id="PF07992">
    <property type="entry name" value="Pyr_redox_2"/>
    <property type="match status" value="1"/>
</dbReference>